<protein>
    <submittedName>
        <fullName evidence="1">Uncharacterized protein</fullName>
    </submittedName>
</protein>
<accession>A0ABU3C1T0</accession>
<sequence>MADSGKRSDHQREPLRVEVTLVVRTGPAPEDRLTILDDAPVPMVGSVFEYRNRIVRFFAATLVQVAMRSPAFYREIAPGLLTYLDALRGRGGSR</sequence>
<dbReference type="Proteomes" id="UP001251857">
    <property type="component" value="Unassembled WGS sequence"/>
</dbReference>
<reference evidence="1 2" key="1">
    <citation type="submission" date="2023-09" db="EMBL/GenBank/DDBJ databases">
        <authorList>
            <person name="Rey-Velasco X."/>
        </authorList>
    </citation>
    <scope>NUCLEOTIDE SEQUENCE [LARGE SCALE GENOMIC DNA]</scope>
    <source>
        <strain evidence="1 2">W335</strain>
    </source>
</reference>
<dbReference type="EMBL" id="JAVRIB010000011">
    <property type="protein sequence ID" value="MDT0635518.1"/>
    <property type="molecule type" value="Genomic_DNA"/>
</dbReference>
<gene>
    <name evidence="1" type="ORF">RM532_11200</name>
</gene>
<proteinExistence type="predicted"/>
<organism evidence="1 2">
    <name type="scientific">Spectribacter hydrogenoxidans</name>
    <dbReference type="NCBI Taxonomy" id="3075608"/>
    <lineage>
        <taxon>Bacteria</taxon>
        <taxon>Pseudomonadati</taxon>
        <taxon>Pseudomonadota</taxon>
        <taxon>Gammaproteobacteria</taxon>
        <taxon>Salinisphaerales</taxon>
        <taxon>Salinisphaeraceae</taxon>
        <taxon>Spectribacter</taxon>
    </lineage>
</organism>
<evidence type="ECO:0000313" key="2">
    <source>
        <dbReference type="Proteomes" id="UP001251857"/>
    </source>
</evidence>
<name>A0ABU3C1T0_9GAMM</name>
<evidence type="ECO:0000313" key="1">
    <source>
        <dbReference type="EMBL" id="MDT0635518.1"/>
    </source>
</evidence>
<dbReference type="RefSeq" id="WP_311653416.1">
    <property type="nucleotide sequence ID" value="NZ_JAVRIB010000011.1"/>
</dbReference>
<keyword evidence="2" id="KW-1185">Reference proteome</keyword>
<comment type="caution">
    <text evidence="1">The sequence shown here is derived from an EMBL/GenBank/DDBJ whole genome shotgun (WGS) entry which is preliminary data.</text>
</comment>